<evidence type="ECO:0000256" key="4">
    <source>
        <dbReference type="ARBA" id="ARBA00023033"/>
    </source>
</evidence>
<dbReference type="EMBL" id="CAJFDH010000004">
    <property type="protein sequence ID" value="CAD5220334.1"/>
    <property type="molecule type" value="Genomic_DNA"/>
</dbReference>
<dbReference type="Pfam" id="PF00067">
    <property type="entry name" value="p450"/>
    <property type="match status" value="2"/>
</dbReference>
<dbReference type="Proteomes" id="UP000783686">
    <property type="component" value="Unassembled WGS sequence"/>
</dbReference>
<keyword evidence="5 6" id="KW-0349">Heme</keyword>
<evidence type="ECO:0000256" key="6">
    <source>
        <dbReference type="RuleBase" id="RU000461"/>
    </source>
</evidence>
<keyword evidence="3 5" id="KW-0408">Iron</keyword>
<dbReference type="InterPro" id="IPR002401">
    <property type="entry name" value="Cyt_P450_E_grp-I"/>
</dbReference>
<proteinExistence type="inferred from homology"/>
<dbReference type="EMBL" id="CAJFCW020000004">
    <property type="protein sequence ID" value="CAG9113536.1"/>
    <property type="molecule type" value="Genomic_DNA"/>
</dbReference>
<evidence type="ECO:0000313" key="7">
    <source>
        <dbReference type="EMBL" id="CAD5220334.1"/>
    </source>
</evidence>
<keyword evidence="6" id="KW-0560">Oxidoreductase</keyword>
<dbReference type="GO" id="GO:0006805">
    <property type="term" value="P:xenobiotic metabolic process"/>
    <property type="evidence" value="ECO:0007669"/>
    <property type="project" value="TreeGrafter"/>
</dbReference>
<dbReference type="GO" id="GO:0006082">
    <property type="term" value="P:organic acid metabolic process"/>
    <property type="evidence" value="ECO:0007669"/>
    <property type="project" value="TreeGrafter"/>
</dbReference>
<dbReference type="GO" id="GO:0016712">
    <property type="term" value="F:oxidoreductase activity, acting on paired donors, with incorporation or reduction of molecular oxygen, reduced flavin or flavoprotein as one donor, and incorporation of one atom of oxygen"/>
    <property type="evidence" value="ECO:0007669"/>
    <property type="project" value="TreeGrafter"/>
</dbReference>
<comment type="similarity">
    <text evidence="1 6">Belongs to the cytochrome P450 family.</text>
</comment>
<organism evidence="7 8">
    <name type="scientific">Bursaphelenchus okinawaensis</name>
    <dbReference type="NCBI Taxonomy" id="465554"/>
    <lineage>
        <taxon>Eukaryota</taxon>
        <taxon>Metazoa</taxon>
        <taxon>Ecdysozoa</taxon>
        <taxon>Nematoda</taxon>
        <taxon>Chromadorea</taxon>
        <taxon>Rhabditida</taxon>
        <taxon>Tylenchina</taxon>
        <taxon>Tylenchomorpha</taxon>
        <taxon>Aphelenchoidea</taxon>
        <taxon>Aphelenchoididae</taxon>
        <taxon>Bursaphelenchus</taxon>
    </lineage>
</organism>
<evidence type="ECO:0000313" key="8">
    <source>
        <dbReference type="Proteomes" id="UP000614601"/>
    </source>
</evidence>
<evidence type="ECO:0000256" key="3">
    <source>
        <dbReference type="ARBA" id="ARBA00023004"/>
    </source>
</evidence>
<evidence type="ECO:0008006" key="9">
    <source>
        <dbReference type="Google" id="ProtNLM"/>
    </source>
</evidence>
<reference evidence="7" key="1">
    <citation type="submission" date="2020-09" db="EMBL/GenBank/DDBJ databases">
        <authorList>
            <person name="Kikuchi T."/>
        </authorList>
    </citation>
    <scope>NUCLEOTIDE SEQUENCE</scope>
    <source>
        <strain evidence="7">SH1</strain>
    </source>
</reference>
<protein>
    <recommendedName>
        <fullName evidence="9">Cytochrome P450</fullName>
    </recommendedName>
</protein>
<evidence type="ECO:0000256" key="5">
    <source>
        <dbReference type="PIRSR" id="PIRSR602401-1"/>
    </source>
</evidence>
<dbReference type="InterPro" id="IPR017972">
    <property type="entry name" value="Cyt_P450_CS"/>
</dbReference>
<evidence type="ECO:0000256" key="2">
    <source>
        <dbReference type="ARBA" id="ARBA00022723"/>
    </source>
</evidence>
<dbReference type="OrthoDB" id="5812316at2759"/>
<dbReference type="PROSITE" id="PS00086">
    <property type="entry name" value="CYTOCHROME_P450"/>
    <property type="match status" value="1"/>
</dbReference>
<comment type="caution">
    <text evidence="7">The sequence shown here is derived from an EMBL/GenBank/DDBJ whole genome shotgun (WGS) entry which is preliminary data.</text>
</comment>
<keyword evidence="8" id="KW-1185">Reference proteome</keyword>
<keyword evidence="2 5" id="KW-0479">Metal-binding</keyword>
<dbReference type="GO" id="GO:0005506">
    <property type="term" value="F:iron ion binding"/>
    <property type="evidence" value="ECO:0007669"/>
    <property type="project" value="InterPro"/>
</dbReference>
<dbReference type="Proteomes" id="UP000614601">
    <property type="component" value="Unassembled WGS sequence"/>
</dbReference>
<dbReference type="GO" id="GO:0020037">
    <property type="term" value="F:heme binding"/>
    <property type="evidence" value="ECO:0007669"/>
    <property type="project" value="InterPro"/>
</dbReference>
<dbReference type="PANTHER" id="PTHR24300:SF375">
    <property type="entry name" value="CYTOCHROME P450 FAMILY"/>
    <property type="match status" value="1"/>
</dbReference>
<dbReference type="GO" id="GO:0005737">
    <property type="term" value="C:cytoplasm"/>
    <property type="evidence" value="ECO:0007669"/>
    <property type="project" value="TreeGrafter"/>
</dbReference>
<dbReference type="AlphaFoldDB" id="A0A811KY06"/>
<comment type="cofactor">
    <cofactor evidence="5">
        <name>heme</name>
        <dbReference type="ChEBI" id="CHEBI:30413"/>
    </cofactor>
</comment>
<accession>A0A811KY06</accession>
<keyword evidence="4 6" id="KW-0503">Monooxygenase</keyword>
<dbReference type="Gene3D" id="1.10.630.10">
    <property type="entry name" value="Cytochrome P450"/>
    <property type="match status" value="2"/>
</dbReference>
<gene>
    <name evidence="7" type="ORF">BOKJ2_LOCUS8892</name>
</gene>
<name>A0A811KY06_9BILA</name>
<dbReference type="InterPro" id="IPR036396">
    <property type="entry name" value="Cyt_P450_sf"/>
</dbReference>
<dbReference type="InterPro" id="IPR050182">
    <property type="entry name" value="Cytochrome_P450_fam2"/>
</dbReference>
<dbReference type="SUPFAM" id="SSF48264">
    <property type="entry name" value="Cytochrome P450"/>
    <property type="match status" value="1"/>
</dbReference>
<dbReference type="PANTHER" id="PTHR24300">
    <property type="entry name" value="CYTOCHROME P450 508A4-RELATED"/>
    <property type="match status" value="1"/>
</dbReference>
<dbReference type="PRINTS" id="PR00463">
    <property type="entry name" value="EP450I"/>
</dbReference>
<evidence type="ECO:0000256" key="1">
    <source>
        <dbReference type="ARBA" id="ARBA00010617"/>
    </source>
</evidence>
<dbReference type="InterPro" id="IPR001128">
    <property type="entry name" value="Cyt_P450"/>
</dbReference>
<feature type="binding site" description="axial binding residue" evidence="5">
    <location>
        <position position="396"/>
    </location>
    <ligand>
        <name>heme</name>
        <dbReference type="ChEBI" id="CHEBI:30413"/>
    </ligand>
    <ligandPart>
        <name>Fe</name>
        <dbReference type="ChEBI" id="CHEBI:18248"/>
    </ligandPart>
</feature>
<sequence length="452" mass="52309">MFLLLSILFGVLIFYDFVYKRRQYPPGPLPYPLVGNLIELKRLNYYDAILKWKREYGPIFTFWMGEVPVVCFSDYDTIQETLVKEADVFGARFTYGRMSTLIREATEVGMVDVSDRDIYQDQRKFLLRTFREFGVGKNIMQEKILLECSHLHNDIKKEQEEMGSVEVIYRMDDMVGSIICGILFGRRYGEDPLDYQFKEVLTSHMQLFIHPLSLIYSFCPFEFIANLWPMSWARDKAYKNGMFLMNFHRKEIEKHEKKFKEGLLPSEPEDLVDAFLCEMYKSKIHEELDKVIASDRLIQMVDKPNLPYVNAVILEGLRHGNVLALNLMHKNDREITVRGHTIPQGSCVQPLICAVMYDETLFPNPKTFDPTRFIDKNGALTCDQHVLAFSAGARQCIGKNLAMTELFLVMANLLNQFTIECVNSSNPPSTFKNVGVTSSPTPFKAIFKSRFT</sequence>